<dbReference type="EMBL" id="FQXS01000008">
    <property type="protein sequence ID" value="SHH74421.1"/>
    <property type="molecule type" value="Genomic_DNA"/>
</dbReference>
<protein>
    <submittedName>
        <fullName evidence="3">ADP-heptose:LPS heptosyltransferase</fullName>
    </submittedName>
</protein>
<dbReference type="Proteomes" id="UP000184139">
    <property type="component" value="Unassembled WGS sequence"/>
</dbReference>
<evidence type="ECO:0000313" key="3">
    <source>
        <dbReference type="EMBL" id="SHH74421.1"/>
    </source>
</evidence>
<dbReference type="GO" id="GO:0005829">
    <property type="term" value="C:cytosol"/>
    <property type="evidence" value="ECO:0007669"/>
    <property type="project" value="TreeGrafter"/>
</dbReference>
<evidence type="ECO:0000256" key="1">
    <source>
        <dbReference type="ARBA" id="ARBA00022676"/>
    </source>
</evidence>
<dbReference type="CDD" id="cd03789">
    <property type="entry name" value="GT9_LPS_heptosyltransferase"/>
    <property type="match status" value="1"/>
</dbReference>
<dbReference type="GO" id="GO:0008713">
    <property type="term" value="F:ADP-heptose-lipopolysaccharide heptosyltransferase activity"/>
    <property type="evidence" value="ECO:0007669"/>
    <property type="project" value="TreeGrafter"/>
</dbReference>
<evidence type="ECO:0000256" key="2">
    <source>
        <dbReference type="ARBA" id="ARBA00022679"/>
    </source>
</evidence>
<sequence>METILIIKLGALGDLIQADGAIRDIREHHRHASITVMTTPPYRRYMEQCPWVDRVFIDPRVSRFNLAGMLDLRKRLRADRIERIYDLQQVGRTRFYRRWLFPSGPWLGDAAGCTWQLHRPDGCCAGDHFAHHLSLAGIETRHSRNGDVSWLADDVSAIMHRAGMAPGYVLLIPGASAAHDAKRWPYFPDLAQRLQALGRKVVTVPGPEEMELCRTIPAEMLVPDEGYYDVFALAGLIRQAAFVVGNDTGPTHLAAHLRGPGLALFGDHAPATTTGIQHTSFAWLQAGKLTNLGLETVWQQVVRLLEQSDRGGMRS</sequence>
<proteinExistence type="predicted"/>
<dbReference type="AlphaFoldDB" id="A0A1M5VGU1"/>
<dbReference type="InterPro" id="IPR002201">
    <property type="entry name" value="Glyco_trans_9"/>
</dbReference>
<keyword evidence="4" id="KW-1185">Reference proteome</keyword>
<evidence type="ECO:0000313" key="4">
    <source>
        <dbReference type="Proteomes" id="UP000184139"/>
    </source>
</evidence>
<dbReference type="GO" id="GO:0009244">
    <property type="term" value="P:lipopolysaccharide core region biosynthetic process"/>
    <property type="evidence" value="ECO:0007669"/>
    <property type="project" value="TreeGrafter"/>
</dbReference>
<dbReference type="InterPro" id="IPR051199">
    <property type="entry name" value="LPS_LOS_Heptosyltrfase"/>
</dbReference>
<dbReference type="SUPFAM" id="SSF53756">
    <property type="entry name" value="UDP-Glycosyltransferase/glycogen phosphorylase"/>
    <property type="match status" value="1"/>
</dbReference>
<organism evidence="3 4">
    <name type="scientific">Desulfofustis glycolicus DSM 9705</name>
    <dbReference type="NCBI Taxonomy" id="1121409"/>
    <lineage>
        <taxon>Bacteria</taxon>
        <taxon>Pseudomonadati</taxon>
        <taxon>Thermodesulfobacteriota</taxon>
        <taxon>Desulfobulbia</taxon>
        <taxon>Desulfobulbales</taxon>
        <taxon>Desulfocapsaceae</taxon>
        <taxon>Desulfofustis</taxon>
    </lineage>
</organism>
<dbReference type="STRING" id="1121409.SAMN02745124_01681"/>
<dbReference type="Gene3D" id="3.40.50.2000">
    <property type="entry name" value="Glycogen Phosphorylase B"/>
    <property type="match status" value="2"/>
</dbReference>
<keyword evidence="1" id="KW-0328">Glycosyltransferase</keyword>
<dbReference type="PANTHER" id="PTHR30160:SF1">
    <property type="entry name" value="LIPOPOLYSACCHARIDE 1,2-N-ACETYLGLUCOSAMINETRANSFERASE-RELATED"/>
    <property type="match status" value="1"/>
</dbReference>
<dbReference type="Pfam" id="PF01075">
    <property type="entry name" value="Glyco_transf_9"/>
    <property type="match status" value="1"/>
</dbReference>
<dbReference type="PANTHER" id="PTHR30160">
    <property type="entry name" value="TETRAACYLDISACCHARIDE 4'-KINASE-RELATED"/>
    <property type="match status" value="1"/>
</dbReference>
<reference evidence="3 4" key="1">
    <citation type="submission" date="2016-11" db="EMBL/GenBank/DDBJ databases">
        <authorList>
            <person name="Jaros S."/>
            <person name="Januszkiewicz K."/>
            <person name="Wedrychowicz H."/>
        </authorList>
    </citation>
    <scope>NUCLEOTIDE SEQUENCE [LARGE SCALE GENOMIC DNA]</scope>
    <source>
        <strain evidence="3 4">DSM 9705</strain>
    </source>
</reference>
<dbReference type="RefSeq" id="WP_073375107.1">
    <property type="nucleotide sequence ID" value="NZ_FQXS01000008.1"/>
</dbReference>
<dbReference type="OrthoDB" id="9760688at2"/>
<name>A0A1M5VGU1_9BACT</name>
<keyword evidence="2 3" id="KW-0808">Transferase</keyword>
<accession>A0A1M5VGU1</accession>
<gene>
    <name evidence="3" type="ORF">SAMN02745124_01681</name>
</gene>